<evidence type="ECO:0000256" key="8">
    <source>
        <dbReference type="PROSITE-ProRule" id="PRU01360"/>
    </source>
</evidence>
<feature type="chain" id="PRO_5042945791" evidence="10">
    <location>
        <begin position="22"/>
        <end position="1053"/>
    </location>
</feature>
<evidence type="ECO:0000256" key="5">
    <source>
        <dbReference type="ARBA" id="ARBA00023077"/>
    </source>
</evidence>
<dbReference type="Proteomes" id="UP001319200">
    <property type="component" value="Unassembled WGS sequence"/>
</dbReference>
<dbReference type="PROSITE" id="PS52016">
    <property type="entry name" value="TONB_DEPENDENT_REC_3"/>
    <property type="match status" value="1"/>
</dbReference>
<proteinExistence type="inferred from homology"/>
<dbReference type="Pfam" id="PF13715">
    <property type="entry name" value="CarbopepD_reg_2"/>
    <property type="match status" value="1"/>
</dbReference>
<protein>
    <submittedName>
        <fullName evidence="13">SusC/RagA family TonB-linked outer membrane protein</fullName>
    </submittedName>
</protein>
<comment type="subcellular location">
    <subcellularLocation>
        <location evidence="1 8">Cell outer membrane</location>
        <topology evidence="1 8">Multi-pass membrane protein</topology>
    </subcellularLocation>
</comment>
<dbReference type="NCBIfam" id="TIGR04056">
    <property type="entry name" value="OMP_RagA_SusC"/>
    <property type="match status" value="1"/>
</dbReference>
<dbReference type="InterPro" id="IPR000531">
    <property type="entry name" value="Beta-barrel_TonB"/>
</dbReference>
<dbReference type="Gene3D" id="2.40.170.20">
    <property type="entry name" value="TonB-dependent receptor, beta-barrel domain"/>
    <property type="match status" value="1"/>
</dbReference>
<evidence type="ECO:0000256" key="2">
    <source>
        <dbReference type="ARBA" id="ARBA00022448"/>
    </source>
</evidence>
<evidence type="ECO:0000256" key="4">
    <source>
        <dbReference type="ARBA" id="ARBA00022692"/>
    </source>
</evidence>
<evidence type="ECO:0000256" key="3">
    <source>
        <dbReference type="ARBA" id="ARBA00022452"/>
    </source>
</evidence>
<feature type="domain" description="TonB-dependent receptor plug" evidence="12">
    <location>
        <begin position="118"/>
        <end position="248"/>
    </location>
</feature>
<dbReference type="Pfam" id="PF00593">
    <property type="entry name" value="TonB_dep_Rec_b-barrel"/>
    <property type="match status" value="1"/>
</dbReference>
<evidence type="ECO:0000313" key="14">
    <source>
        <dbReference type="Proteomes" id="UP001319200"/>
    </source>
</evidence>
<evidence type="ECO:0000256" key="7">
    <source>
        <dbReference type="ARBA" id="ARBA00023237"/>
    </source>
</evidence>
<gene>
    <name evidence="13" type="ORF">KK083_18145</name>
</gene>
<evidence type="ECO:0000256" key="9">
    <source>
        <dbReference type="RuleBase" id="RU003357"/>
    </source>
</evidence>
<dbReference type="SUPFAM" id="SSF49464">
    <property type="entry name" value="Carboxypeptidase regulatory domain-like"/>
    <property type="match status" value="1"/>
</dbReference>
<dbReference type="GO" id="GO:0009279">
    <property type="term" value="C:cell outer membrane"/>
    <property type="evidence" value="ECO:0007669"/>
    <property type="project" value="UniProtKB-SubCell"/>
</dbReference>
<keyword evidence="5 9" id="KW-0798">TonB box</keyword>
<dbReference type="Gene3D" id="2.170.130.10">
    <property type="entry name" value="TonB-dependent receptor, plug domain"/>
    <property type="match status" value="1"/>
</dbReference>
<evidence type="ECO:0000313" key="13">
    <source>
        <dbReference type="EMBL" id="MBT1698820.1"/>
    </source>
</evidence>
<keyword evidence="4 8" id="KW-0812">Transmembrane</keyword>
<keyword evidence="2 8" id="KW-0813">Transport</keyword>
<evidence type="ECO:0000259" key="11">
    <source>
        <dbReference type="Pfam" id="PF00593"/>
    </source>
</evidence>
<dbReference type="InterPro" id="IPR023997">
    <property type="entry name" value="TonB-dep_OMP_SusC/RagA_CS"/>
</dbReference>
<dbReference type="InterPro" id="IPR039426">
    <property type="entry name" value="TonB-dep_rcpt-like"/>
</dbReference>
<keyword evidence="6 8" id="KW-0472">Membrane</keyword>
<feature type="signal peptide" evidence="10">
    <location>
        <begin position="1"/>
        <end position="21"/>
    </location>
</feature>
<name>A0AAP2DM25_9BACT</name>
<evidence type="ECO:0000256" key="6">
    <source>
        <dbReference type="ARBA" id="ARBA00023136"/>
    </source>
</evidence>
<sequence length="1053" mass="113434">MRKFLLLKILCLVIAWGQVRAQEQAVTGKVTAVEDGAGLPGVNVVVKGTAMGTVTDVEGNFRITVPSGSSTLVFSFIGYVTKEIAVDGKSIIDVELGQDVQQLNEVVVTAIGLEREKKALGYSLQHVNGEQVSQKATNNVFESLQGKVAGLSINQNSGAPGAGSTILIRGVTSLSGSNRNGPLIIVDGTPIDNSVFGTDAAAGSAEVFGSAAMGNRGVDLNPEDVASVSVLKGPRAAALYGIRAANGAIVITTKRGAGANKFSGVVTSSYTLSKVNILPQYQNEYGQGLSFRHHSAVSSNSWGRRFGAIANDSIVDHNGKKVPYQAYPNNVKDFFDLGHLFTNNIQLSGGSTTTKFILSLGRTDQTGIIPGSEMERTNIRLAGNTAFENGVSLDGSFNYINTNIVGSPQGNSGSSVFFTLPVIPRSYNLLGRPTTKPDGTQDFYSTSSDNPIWSATHNPYTSKTNRFIGSASLSYQFTEWLSATYKAGFDIYNESRKEVYGVNSRRFLTGQVTDDIFNYRSIESNFLINIDKEFGESISLKATLGHNLNDARRDRSIVRGSGLLTPTIYNVLNTQTVTVDPRNGVDFHRRLIGVFGEATVGYNDYLFLSVSGRNDWSSTLPVDNRSFFYPSAALSFLFTDAFNISSNILSAGKLRVNWAQVGNDADPFLTRTVYVIPNYGNNVANVNFPFGSTGGFTQSGVLGNNKLKPERTTGYEYGAELGLFKSRFTVDFTYYDQRSEDQIITLQVPSSTGFNSYVTNAGLITNKGIEVLVSGNVLKAGDFKWDATINFSRNRSMVVKLAEGLTQTQLAGFTGTGSFAVEGQPFGVFIAPKFARDPQTGELLVINSGVNRGTLLPGETDEVVGNPNPDWNGSLINTLSYKGFRFGFQFDMQKGGDIISNTIGFATQLGSIKETAVDRDKPHIIKGVQATPTGAVVLDDQGNSIPNNIQVTAETYWRAFSGGFNEFSVFDASYIRLREITLGYSLPANLVKSLKLQGVDLSVSARNIWTYAPNLGHHIDPEVSNAPGALTRGLEFNSTPGVANYGVNLKVSF</sequence>
<dbReference type="InterPro" id="IPR037066">
    <property type="entry name" value="Plug_dom_sf"/>
</dbReference>
<accession>A0AAP2DM25</accession>
<dbReference type="RefSeq" id="WP_254165665.1">
    <property type="nucleotide sequence ID" value="NZ_JAHESF010000018.1"/>
</dbReference>
<dbReference type="InterPro" id="IPR023996">
    <property type="entry name" value="TonB-dep_OMP_SusC/RagA"/>
</dbReference>
<keyword evidence="10" id="KW-0732">Signal</keyword>
<dbReference type="EMBL" id="JAHESF010000018">
    <property type="protein sequence ID" value="MBT1698820.1"/>
    <property type="molecule type" value="Genomic_DNA"/>
</dbReference>
<evidence type="ECO:0000259" key="12">
    <source>
        <dbReference type="Pfam" id="PF07715"/>
    </source>
</evidence>
<dbReference type="Pfam" id="PF07715">
    <property type="entry name" value="Plug"/>
    <property type="match status" value="1"/>
</dbReference>
<evidence type="ECO:0000256" key="1">
    <source>
        <dbReference type="ARBA" id="ARBA00004571"/>
    </source>
</evidence>
<dbReference type="Gene3D" id="2.60.40.1120">
    <property type="entry name" value="Carboxypeptidase-like, regulatory domain"/>
    <property type="match status" value="1"/>
</dbReference>
<comment type="similarity">
    <text evidence="8 9">Belongs to the TonB-dependent receptor family.</text>
</comment>
<dbReference type="InterPro" id="IPR036942">
    <property type="entry name" value="Beta-barrel_TonB_sf"/>
</dbReference>
<comment type="caution">
    <text evidence="13">The sequence shown here is derived from an EMBL/GenBank/DDBJ whole genome shotgun (WGS) entry which is preliminary data.</text>
</comment>
<keyword evidence="14" id="KW-1185">Reference proteome</keyword>
<keyword evidence="7 8" id="KW-0998">Cell outer membrane</keyword>
<organism evidence="13 14">
    <name type="scientific">Chryseosolibacter histidini</name>
    <dbReference type="NCBI Taxonomy" id="2782349"/>
    <lineage>
        <taxon>Bacteria</taxon>
        <taxon>Pseudomonadati</taxon>
        <taxon>Bacteroidota</taxon>
        <taxon>Cytophagia</taxon>
        <taxon>Cytophagales</taxon>
        <taxon>Chryseotaleaceae</taxon>
        <taxon>Chryseosolibacter</taxon>
    </lineage>
</organism>
<evidence type="ECO:0000256" key="10">
    <source>
        <dbReference type="SAM" id="SignalP"/>
    </source>
</evidence>
<dbReference type="InterPro" id="IPR008969">
    <property type="entry name" value="CarboxyPept-like_regulatory"/>
</dbReference>
<dbReference type="AlphaFoldDB" id="A0AAP2DM25"/>
<feature type="domain" description="TonB-dependent receptor-like beta-barrel" evidence="11">
    <location>
        <begin position="439"/>
        <end position="888"/>
    </location>
</feature>
<dbReference type="InterPro" id="IPR012910">
    <property type="entry name" value="Plug_dom"/>
</dbReference>
<keyword evidence="3 8" id="KW-1134">Transmembrane beta strand</keyword>
<reference evidence="13 14" key="1">
    <citation type="submission" date="2021-05" db="EMBL/GenBank/DDBJ databases">
        <title>A Polyphasic approach of four new species of the genus Ohtaekwangia: Ohtaekwangia histidinii sp. nov., Ohtaekwangia cretensis sp. nov., Ohtaekwangia indiensis sp. nov., Ohtaekwangia reichenbachii sp. nov. from diverse environment.</title>
        <authorList>
            <person name="Octaviana S."/>
        </authorList>
    </citation>
    <scope>NUCLEOTIDE SEQUENCE [LARGE SCALE GENOMIC DNA]</scope>
    <source>
        <strain evidence="13 14">PWU4</strain>
    </source>
</reference>
<dbReference type="NCBIfam" id="TIGR04057">
    <property type="entry name" value="SusC_RagA_signa"/>
    <property type="match status" value="1"/>
</dbReference>
<dbReference type="SUPFAM" id="SSF56935">
    <property type="entry name" value="Porins"/>
    <property type="match status" value="1"/>
</dbReference>